<dbReference type="Pfam" id="PF07690">
    <property type="entry name" value="MFS_1"/>
    <property type="match status" value="1"/>
</dbReference>
<proteinExistence type="predicted"/>
<dbReference type="SUPFAM" id="SSF103473">
    <property type="entry name" value="MFS general substrate transporter"/>
    <property type="match status" value="1"/>
</dbReference>
<keyword evidence="3 4" id="KW-0472">Membrane</keyword>
<dbReference type="InterPro" id="IPR011701">
    <property type="entry name" value="MFS"/>
</dbReference>
<feature type="transmembrane region" description="Helical" evidence="4">
    <location>
        <begin position="298"/>
        <end position="320"/>
    </location>
</feature>
<feature type="transmembrane region" description="Helical" evidence="4">
    <location>
        <begin position="21"/>
        <end position="46"/>
    </location>
</feature>
<gene>
    <name evidence="5" type="ORF">A4D02_21455</name>
</gene>
<sequence length="492" mass="55300">MVWRPEATLTEKQIQRGMNLVIGDGLASEAMTTFTSGTFLTAMVLLLNANNFQIGLLAGLPTITNVFQLLSVWLVRRFNNRRAVTVICSFLARTPLLIIGLLILISKTIPVESVIFILFFHYFFGSVAGPCWNAWMKDLVPERSLGDYFSRRTSYTQGLNIVLGLLTAFIVDYTKHHRVTEELNVYAGLFIAGGIAGMISAACLSATPEPLGIRTQGNIVNILQRPLRDQNFRHLLLFNSAWVFATNIATPFFVVFMMKRMGLSITYIIGFNIISQLCSILTVRMWGRFADTYSNKTIIALAAPLYILTLVGWCYVGIYTREYMNLLLLLVLHAGMGIANAGINLSLTNISLKLSPSEESVVYLSTKNIITALFSFIAPLVGGYLADYFSNRSVLIDAQYHSPHFQKVIHLFELHEFKFLFLIAAGLSFIAVELLVQVKETGEVEKDLVKKMIRSNIKSNLKEYFVIGQLIDLHDAFRNLIRKRLPGKRQRS</sequence>
<keyword evidence="1 4" id="KW-0812">Transmembrane</keyword>
<dbReference type="InterPro" id="IPR036259">
    <property type="entry name" value="MFS_trans_sf"/>
</dbReference>
<dbReference type="Proteomes" id="UP000192277">
    <property type="component" value="Unassembled WGS sequence"/>
</dbReference>
<organism evidence="5 6">
    <name type="scientific">Niastella koreensis</name>
    <dbReference type="NCBI Taxonomy" id="354356"/>
    <lineage>
        <taxon>Bacteria</taxon>
        <taxon>Pseudomonadati</taxon>
        <taxon>Bacteroidota</taxon>
        <taxon>Chitinophagia</taxon>
        <taxon>Chitinophagales</taxon>
        <taxon>Chitinophagaceae</taxon>
        <taxon>Niastella</taxon>
    </lineage>
</organism>
<feature type="transmembrane region" description="Helical" evidence="4">
    <location>
        <begin position="326"/>
        <end position="347"/>
    </location>
</feature>
<dbReference type="PANTHER" id="PTHR23526">
    <property type="entry name" value="INTEGRAL MEMBRANE TRANSPORT PROTEIN-RELATED"/>
    <property type="match status" value="1"/>
</dbReference>
<feature type="transmembrane region" description="Helical" evidence="4">
    <location>
        <begin position="155"/>
        <end position="173"/>
    </location>
</feature>
<dbReference type="RefSeq" id="WP_014218500.1">
    <property type="nucleotide sequence ID" value="NZ_LWBO01000003.1"/>
</dbReference>
<evidence type="ECO:0000256" key="3">
    <source>
        <dbReference type="ARBA" id="ARBA00023136"/>
    </source>
</evidence>
<dbReference type="Gene3D" id="1.20.1250.20">
    <property type="entry name" value="MFS general substrate transporter like domains"/>
    <property type="match status" value="2"/>
</dbReference>
<feature type="transmembrane region" description="Helical" evidence="4">
    <location>
        <begin position="185"/>
        <end position="204"/>
    </location>
</feature>
<keyword evidence="2 4" id="KW-1133">Transmembrane helix</keyword>
<dbReference type="EMBL" id="LWBO01000003">
    <property type="protein sequence ID" value="OQP52973.1"/>
    <property type="molecule type" value="Genomic_DNA"/>
</dbReference>
<evidence type="ECO:0000313" key="5">
    <source>
        <dbReference type="EMBL" id="OQP52973.1"/>
    </source>
</evidence>
<feature type="transmembrane region" description="Helical" evidence="4">
    <location>
        <begin position="235"/>
        <end position="258"/>
    </location>
</feature>
<evidence type="ECO:0000313" key="6">
    <source>
        <dbReference type="Proteomes" id="UP000192277"/>
    </source>
</evidence>
<dbReference type="PANTHER" id="PTHR23526:SF2">
    <property type="entry name" value="MAJOR FACILITATOR SUPERFAMILY (MFS) PROFILE DOMAIN-CONTAINING PROTEIN"/>
    <property type="match status" value="1"/>
</dbReference>
<accession>A0ABX3P183</accession>
<dbReference type="CDD" id="cd06174">
    <property type="entry name" value="MFS"/>
    <property type="match status" value="1"/>
</dbReference>
<evidence type="ECO:0000256" key="2">
    <source>
        <dbReference type="ARBA" id="ARBA00022989"/>
    </source>
</evidence>
<feature type="transmembrane region" description="Helical" evidence="4">
    <location>
        <begin position="87"/>
        <end position="109"/>
    </location>
</feature>
<keyword evidence="6" id="KW-1185">Reference proteome</keyword>
<protein>
    <submittedName>
        <fullName evidence="5">MFS transporter</fullName>
    </submittedName>
</protein>
<evidence type="ECO:0000256" key="1">
    <source>
        <dbReference type="ARBA" id="ARBA00022692"/>
    </source>
</evidence>
<dbReference type="InterPro" id="IPR052528">
    <property type="entry name" value="Sugar_transport-like"/>
</dbReference>
<reference evidence="5 6" key="1">
    <citation type="submission" date="2016-04" db="EMBL/GenBank/DDBJ databases">
        <authorList>
            <person name="Chen L."/>
            <person name="Zhuang W."/>
            <person name="Wang G."/>
        </authorList>
    </citation>
    <scope>NUCLEOTIDE SEQUENCE [LARGE SCALE GENOMIC DNA]</scope>
    <source>
        <strain evidence="6">GR20</strain>
    </source>
</reference>
<feature type="transmembrane region" description="Helical" evidence="4">
    <location>
        <begin position="115"/>
        <end position="135"/>
    </location>
</feature>
<name>A0ABX3P183_9BACT</name>
<evidence type="ECO:0000256" key="4">
    <source>
        <dbReference type="SAM" id="Phobius"/>
    </source>
</evidence>
<feature type="transmembrane region" description="Helical" evidence="4">
    <location>
        <begin position="264"/>
        <end position="286"/>
    </location>
</feature>
<feature type="transmembrane region" description="Helical" evidence="4">
    <location>
        <begin position="52"/>
        <end position="75"/>
    </location>
</feature>
<feature type="transmembrane region" description="Helical" evidence="4">
    <location>
        <begin position="368"/>
        <end position="386"/>
    </location>
</feature>
<comment type="caution">
    <text evidence="5">The sequence shown here is derived from an EMBL/GenBank/DDBJ whole genome shotgun (WGS) entry which is preliminary data.</text>
</comment>